<dbReference type="PROSITE" id="PS00198">
    <property type="entry name" value="4FE4S_FER_1"/>
    <property type="match status" value="1"/>
</dbReference>
<evidence type="ECO:0000256" key="3">
    <source>
        <dbReference type="ARBA" id="ARBA00023014"/>
    </source>
</evidence>
<dbReference type="InterPro" id="IPR017900">
    <property type="entry name" value="4Fe4S_Fe_S_CS"/>
</dbReference>
<evidence type="ECO:0000313" key="6">
    <source>
        <dbReference type="Proteomes" id="UP000033423"/>
    </source>
</evidence>
<feature type="domain" description="4Fe-4S ferredoxin-type" evidence="4">
    <location>
        <begin position="181"/>
        <end position="210"/>
    </location>
</feature>
<keyword evidence="2" id="KW-0408">Iron</keyword>
<dbReference type="PROSITE" id="PS00645">
    <property type="entry name" value="COMPLEX1_51K_2"/>
    <property type="match status" value="1"/>
</dbReference>
<dbReference type="InterPro" id="IPR017896">
    <property type="entry name" value="4Fe4S_Fe-S-bd"/>
</dbReference>
<evidence type="ECO:0000313" key="5">
    <source>
        <dbReference type="EMBL" id="KJU86532.1"/>
    </source>
</evidence>
<feature type="domain" description="4Fe-4S ferredoxin-type" evidence="4">
    <location>
        <begin position="211"/>
        <end position="238"/>
    </location>
</feature>
<dbReference type="SMART" id="SM00928">
    <property type="entry name" value="NADH_4Fe-4S"/>
    <property type="match status" value="1"/>
</dbReference>
<evidence type="ECO:0000256" key="1">
    <source>
        <dbReference type="ARBA" id="ARBA00022723"/>
    </source>
</evidence>
<evidence type="ECO:0000256" key="2">
    <source>
        <dbReference type="ARBA" id="ARBA00023004"/>
    </source>
</evidence>
<protein>
    <submittedName>
        <fullName evidence="5">NADH:ubiquinone oxidoreductase, NADH-binding (51 kD) subunit</fullName>
    </submittedName>
</protein>
<reference evidence="5 6" key="1">
    <citation type="submission" date="2015-02" db="EMBL/GenBank/DDBJ databases">
        <title>Single-cell genomics of uncultivated deep-branching MTB reveals a conserved set of magnetosome genes.</title>
        <authorList>
            <person name="Kolinko S."/>
            <person name="Richter M."/>
            <person name="Glockner F.O."/>
            <person name="Brachmann A."/>
            <person name="Schuler D."/>
        </authorList>
    </citation>
    <scope>NUCLEOTIDE SEQUENCE [LARGE SCALE GENOMIC DNA]</scope>
    <source>
        <strain evidence="5">TM-1</strain>
    </source>
</reference>
<organism evidence="5 6">
    <name type="scientific">Candidatus Magnetobacterium bavaricum</name>
    <dbReference type="NCBI Taxonomy" id="29290"/>
    <lineage>
        <taxon>Bacteria</taxon>
        <taxon>Pseudomonadati</taxon>
        <taxon>Nitrospirota</taxon>
        <taxon>Thermodesulfovibrionia</taxon>
        <taxon>Thermodesulfovibrionales</taxon>
        <taxon>Candidatus Magnetobacteriaceae</taxon>
        <taxon>Candidatus Magnetobacterium</taxon>
    </lineage>
</organism>
<dbReference type="InterPro" id="IPR001949">
    <property type="entry name" value="NADH-UbQ_OxRdtase_51kDa_CS"/>
</dbReference>
<evidence type="ECO:0000259" key="4">
    <source>
        <dbReference type="PROSITE" id="PS51379"/>
    </source>
</evidence>
<feature type="non-terminal residue" evidence="5">
    <location>
        <position position="1"/>
    </location>
</feature>
<dbReference type="InterPro" id="IPR019575">
    <property type="entry name" value="Nuop51_4Fe4S-bd"/>
</dbReference>
<dbReference type="AlphaFoldDB" id="A0A0F3GXE5"/>
<dbReference type="GO" id="GO:0051539">
    <property type="term" value="F:4 iron, 4 sulfur cluster binding"/>
    <property type="evidence" value="ECO:0007669"/>
    <property type="project" value="InterPro"/>
</dbReference>
<dbReference type="Gene3D" id="3.10.20.600">
    <property type="match status" value="1"/>
</dbReference>
<keyword evidence="3" id="KW-0411">Iron-sulfur</keyword>
<dbReference type="SUPFAM" id="SSF140490">
    <property type="entry name" value="Nqo1C-terminal domain-like"/>
    <property type="match status" value="1"/>
</dbReference>
<dbReference type="GO" id="GO:0010181">
    <property type="term" value="F:FMN binding"/>
    <property type="evidence" value="ECO:0007669"/>
    <property type="project" value="InterPro"/>
</dbReference>
<keyword evidence="5" id="KW-0830">Ubiquinone</keyword>
<dbReference type="InterPro" id="IPR037207">
    <property type="entry name" value="Nuop51_4Fe4S-bd_sf"/>
</dbReference>
<dbReference type="EMBL" id="LACI01000557">
    <property type="protein sequence ID" value="KJU86532.1"/>
    <property type="molecule type" value="Genomic_DNA"/>
</dbReference>
<accession>A0A0F3GXE5</accession>
<dbReference type="FunFam" id="1.20.1440.230:FF:000001">
    <property type="entry name" value="Mitochondrial NADH dehydrogenase flavoprotein 1"/>
    <property type="match status" value="1"/>
</dbReference>
<dbReference type="PANTHER" id="PTHR43578">
    <property type="entry name" value="NADH-QUINONE OXIDOREDUCTASE SUBUNIT F"/>
    <property type="match status" value="1"/>
</dbReference>
<keyword evidence="1" id="KW-0479">Metal-binding</keyword>
<dbReference type="SUPFAM" id="SSF142984">
    <property type="entry name" value="Nqo1 middle domain-like"/>
    <property type="match status" value="1"/>
</dbReference>
<dbReference type="SUPFAM" id="SSF54862">
    <property type="entry name" value="4Fe-4S ferredoxins"/>
    <property type="match status" value="1"/>
</dbReference>
<dbReference type="PATRIC" id="fig|29290.4.peg.1692"/>
<gene>
    <name evidence="5" type="ORF">MBAV_001273</name>
</gene>
<dbReference type="Proteomes" id="UP000033423">
    <property type="component" value="Unassembled WGS sequence"/>
</dbReference>
<proteinExistence type="predicted"/>
<dbReference type="Gene3D" id="1.20.1440.230">
    <property type="entry name" value="NADH-ubiquinone oxidoreductase 51kDa subunit, iron-sulphur binding domain"/>
    <property type="match status" value="1"/>
</dbReference>
<dbReference type="PROSITE" id="PS51379">
    <property type="entry name" value="4FE4S_FER_2"/>
    <property type="match status" value="2"/>
</dbReference>
<dbReference type="Pfam" id="PF10589">
    <property type="entry name" value="NADH_4Fe-4S"/>
    <property type="match status" value="1"/>
</dbReference>
<sequence>IKNSGLIEVPMGISLREVIYDIGGGIDNGKRFKAVQTGGPSGGCIPESLMDTHLDYESLAAVGSIMGSGGMVVMDEDDCMVNIAKYFLEFTQAESCGKCTPCRVGTKRLLEILTRITEGKGKAKDLDTLEALSRDVIEASLCGLGQTAPNPILSTLRYFKDEYTAHIIDKRCPARVCKALLTYTITEATCTGCTMCARVCPVKAITGEKKKTHYIDQTLCIQCNSCYDVCKFNAVDKR</sequence>
<name>A0A0F3GXE5_9BACT</name>
<dbReference type="PANTHER" id="PTHR43578:SF3">
    <property type="entry name" value="NADH-QUINONE OXIDOREDUCTASE SUBUNIT F"/>
    <property type="match status" value="1"/>
</dbReference>
<dbReference type="GO" id="GO:0046872">
    <property type="term" value="F:metal ion binding"/>
    <property type="evidence" value="ECO:0007669"/>
    <property type="project" value="UniProtKB-KW"/>
</dbReference>
<comment type="caution">
    <text evidence="5">The sequence shown here is derived from an EMBL/GenBank/DDBJ whole genome shotgun (WGS) entry which is preliminary data.</text>
</comment>
<dbReference type="GO" id="GO:0008137">
    <property type="term" value="F:NADH dehydrogenase (ubiquinone) activity"/>
    <property type="evidence" value="ECO:0007669"/>
    <property type="project" value="InterPro"/>
</dbReference>
<dbReference type="Pfam" id="PF12838">
    <property type="entry name" value="Fer4_7"/>
    <property type="match status" value="1"/>
</dbReference>
<keyword evidence="6" id="KW-1185">Reference proteome</keyword>
<dbReference type="Gene3D" id="3.30.70.20">
    <property type="match status" value="1"/>
</dbReference>